<dbReference type="EMBL" id="WQMT02000005">
    <property type="protein sequence ID" value="KAG9223412.1"/>
    <property type="molecule type" value="Genomic_DNA"/>
</dbReference>
<keyword evidence="2" id="KW-1185">Reference proteome</keyword>
<reference evidence="1 2" key="1">
    <citation type="journal article" date="2021" name="Appl. Environ. Microbiol.">
        <title>Genetic linkage and physical mapping for an oyster mushroom Pleurotus cornucopiae and QTL analysis for the trait cap color.</title>
        <authorList>
            <person name="Zhang Y."/>
            <person name="Gao W."/>
            <person name="Sonnenberg A."/>
            <person name="Chen Q."/>
            <person name="Zhang J."/>
            <person name="Huang C."/>
        </authorList>
    </citation>
    <scope>NUCLEOTIDE SEQUENCE [LARGE SCALE GENOMIC DNA]</scope>
    <source>
        <strain evidence="1">CCMSSC00406</strain>
    </source>
</reference>
<organism evidence="1 2">
    <name type="scientific">Pleurotus cornucopiae</name>
    <name type="common">Cornucopia mushroom</name>
    <dbReference type="NCBI Taxonomy" id="5321"/>
    <lineage>
        <taxon>Eukaryota</taxon>
        <taxon>Fungi</taxon>
        <taxon>Dikarya</taxon>
        <taxon>Basidiomycota</taxon>
        <taxon>Agaricomycotina</taxon>
        <taxon>Agaricomycetes</taxon>
        <taxon>Agaricomycetidae</taxon>
        <taxon>Agaricales</taxon>
        <taxon>Pleurotineae</taxon>
        <taxon>Pleurotaceae</taxon>
        <taxon>Pleurotus</taxon>
    </lineage>
</organism>
<protein>
    <submittedName>
        <fullName evidence="1">Uncharacterized protein</fullName>
    </submittedName>
</protein>
<accession>A0ACB7IYU8</accession>
<dbReference type="Proteomes" id="UP000824881">
    <property type="component" value="Unassembled WGS sequence"/>
</dbReference>
<evidence type="ECO:0000313" key="1">
    <source>
        <dbReference type="EMBL" id="KAG9223412.1"/>
    </source>
</evidence>
<proteinExistence type="predicted"/>
<name>A0ACB7IYU8_PLECO</name>
<sequence length="1173" mass="127969">MPAIAPGSKVLVTGATGFIGIWVTRTLLEKGYSVRVTVRSASKGKYLTDYFKTYGEKFETAIVEDISKDGAFDEAVKGVDGIEHVASPFHLKADDPQELIGPAVNGTLGILNSALRNNPTLKRVVITSSCAAVLEILPEPKVFSELDWNKQSVKQVEEQGKAASNITKYRASKTLAERAAWEFYEKHKAEISWDVVVINPPFVFGPVIHEVASRDTLNTSSSDLLKVLLTPSTSPSAMSSEALTTTGSCWIDVRDLAEGHAKALEVPDAGGERIIISAGPYVWQDWIDVAQGLSPPVALPAHHKLAAGVPGGGKGAIHKIQYDTAKAGRILGMKYRSREDTIRAALEDVVTRGCLAALHLASGVSAFFLGCLVLQAYRYFSDYPRDSKWIKCLIALMLLAELALHVTVTQASYMLNIIHAGDPLFFLRLKSSQLAPPLFLTQFTIPMNEMFYYWRLYRLMHLKWPCIIATVLSGCRTCGWLYFLSRVTQLGLAALILDTSLRWLVTFLFVFTFFLNSSIVLVMTLYLTRHRNSPIMMTRRLVQRLVMWTISTGMIAMYKSSTHPFQFVNFVADFHLIRIPQMLAFILFLTMRDSCLRSSIATSSTYDYVIIGGGTAGLAVANRLSEDPLVSIAVIEAGPNAEHLREVFIPGLFGSGQALTTLNWAYKTTPQPMLNNRSLVVNAGRVLGGSTTINAMLFPRAGRAQYDAWAELNRDASWGWDALLPFFRRSERVTPPDAFQVNAGSVTYVPEVHGSASDGRVKVGYPNIFFEQSTLWRQAAVAVGFPGERDLASGDPHGVGVSPESIDVTNYTRCSAACAYYTPFASRPNFNVITNATVTRIVWDTPSPGSHSNEGQRNLRAIAVEFVRAGSNRTESVTVRREVVVSAGTIGTPRVFELSGIGNSSIIRAAGVNPVLELPSVGLLTSFPGSLGLPGPLNIFNDTRILPTLLQEAKANLSHFAHLFANGNALLEKGIRAQHEIVLRSYADDVALPLENSLFPGYAGAAADRPQRNYTTIMNVLYAPLSRGRTHITSSDIRTAPVVDPAYYMHPLDAATHAAGINLARKTLITPPMDSIYLGEFEPGKDVTSPQDISSVLRAAIVSSDNHVTGTMAMMPKELGGVVDTELRVYGIGNVRVADASIIPIPVSAHTSSTVYMIGERAADLIKHSRSPL</sequence>
<comment type="caution">
    <text evidence="1">The sequence shown here is derived from an EMBL/GenBank/DDBJ whole genome shotgun (WGS) entry which is preliminary data.</text>
</comment>
<evidence type="ECO:0000313" key="2">
    <source>
        <dbReference type="Proteomes" id="UP000824881"/>
    </source>
</evidence>
<gene>
    <name evidence="1" type="ORF">CCMSSC00406_0007599</name>
</gene>